<sequence length="203" mass="22698">MGRVEYEDLTLANERIQFSISSEEMKCLNLKFGTSKLDKKGYDELLALAVSFHDYQGLDPDDLVWAKITVIVQIILNFYRVILYLSERKEKSECSEDSRKLPPGLHVKDWYSVIHMLVGRIATDGSICLRECGLATEINIYGALLVLSLAGVERNYVNVGEFEGHRHCSTTACLGTYPLEPGHDARAAVDHVVKQADGKPGHN</sequence>
<evidence type="ECO:0000313" key="1">
    <source>
        <dbReference type="EnsemblPlants" id="EMT22493"/>
    </source>
</evidence>
<name>M8BL04_AEGTA</name>
<reference evidence="1" key="1">
    <citation type="submission" date="2015-06" db="UniProtKB">
        <authorList>
            <consortium name="EnsemblPlants"/>
        </authorList>
    </citation>
    <scope>IDENTIFICATION</scope>
</reference>
<proteinExistence type="predicted"/>
<dbReference type="ExpressionAtlas" id="M8BL04">
    <property type="expression patterns" value="baseline"/>
</dbReference>
<organism evidence="1">
    <name type="scientific">Aegilops tauschii</name>
    <name type="common">Tausch's goatgrass</name>
    <name type="synonym">Aegilops squarrosa</name>
    <dbReference type="NCBI Taxonomy" id="37682"/>
    <lineage>
        <taxon>Eukaryota</taxon>
        <taxon>Viridiplantae</taxon>
        <taxon>Streptophyta</taxon>
        <taxon>Embryophyta</taxon>
        <taxon>Tracheophyta</taxon>
        <taxon>Spermatophyta</taxon>
        <taxon>Magnoliopsida</taxon>
        <taxon>Liliopsida</taxon>
        <taxon>Poales</taxon>
        <taxon>Poaceae</taxon>
        <taxon>BOP clade</taxon>
        <taxon>Pooideae</taxon>
        <taxon>Triticodae</taxon>
        <taxon>Triticeae</taxon>
        <taxon>Triticinae</taxon>
        <taxon>Aegilops</taxon>
    </lineage>
</organism>
<protein>
    <submittedName>
        <fullName evidence="1">Uncharacterized protein</fullName>
    </submittedName>
</protein>
<accession>M8BL04</accession>
<dbReference type="AlphaFoldDB" id="M8BL04"/>
<dbReference type="EnsemblPlants" id="EMT22493">
    <property type="protein sequence ID" value="EMT22493"/>
    <property type="gene ID" value="F775_24710"/>
</dbReference>